<keyword evidence="3" id="KW-1185">Reference proteome</keyword>
<evidence type="ECO:0000313" key="2">
    <source>
        <dbReference type="EMBL" id="GAA2277414.1"/>
    </source>
</evidence>
<dbReference type="PROSITE" id="PS51318">
    <property type="entry name" value="TAT"/>
    <property type="match status" value="1"/>
</dbReference>
<dbReference type="EMBL" id="BAAATR010000058">
    <property type="protein sequence ID" value="GAA2277414.1"/>
    <property type="molecule type" value="Genomic_DNA"/>
</dbReference>
<accession>A0ABP5RVJ1</accession>
<keyword evidence="1" id="KW-0732">Signal</keyword>
<dbReference type="RefSeq" id="WP_344640969.1">
    <property type="nucleotide sequence ID" value="NZ_BAAATR010000058.1"/>
</dbReference>
<dbReference type="InterPro" id="IPR006311">
    <property type="entry name" value="TAT_signal"/>
</dbReference>
<organism evidence="2 3">
    <name type="scientific">Kitasatospora cystarginea</name>
    <dbReference type="NCBI Taxonomy" id="58350"/>
    <lineage>
        <taxon>Bacteria</taxon>
        <taxon>Bacillati</taxon>
        <taxon>Actinomycetota</taxon>
        <taxon>Actinomycetes</taxon>
        <taxon>Kitasatosporales</taxon>
        <taxon>Streptomycetaceae</taxon>
        <taxon>Kitasatospora</taxon>
    </lineage>
</organism>
<name>A0ABP5RVJ1_9ACTN</name>
<proteinExistence type="predicted"/>
<gene>
    <name evidence="2" type="ORF">GCM10010430_74080</name>
</gene>
<evidence type="ECO:0000313" key="3">
    <source>
        <dbReference type="Proteomes" id="UP001500305"/>
    </source>
</evidence>
<dbReference type="Proteomes" id="UP001500305">
    <property type="component" value="Unassembled WGS sequence"/>
</dbReference>
<evidence type="ECO:0000256" key="1">
    <source>
        <dbReference type="SAM" id="SignalP"/>
    </source>
</evidence>
<reference evidence="3" key="1">
    <citation type="journal article" date="2019" name="Int. J. Syst. Evol. Microbiol.">
        <title>The Global Catalogue of Microorganisms (GCM) 10K type strain sequencing project: providing services to taxonomists for standard genome sequencing and annotation.</title>
        <authorList>
            <consortium name="The Broad Institute Genomics Platform"/>
            <consortium name="The Broad Institute Genome Sequencing Center for Infectious Disease"/>
            <person name="Wu L."/>
            <person name="Ma J."/>
        </authorList>
    </citation>
    <scope>NUCLEOTIDE SEQUENCE [LARGE SCALE GENOMIC DNA]</scope>
    <source>
        <strain evidence="3">JCM 7356</strain>
    </source>
</reference>
<feature type="chain" id="PRO_5045515883" description="DUF4232 domain-containing protein" evidence="1">
    <location>
        <begin position="31"/>
        <end position="206"/>
    </location>
</feature>
<evidence type="ECO:0008006" key="4">
    <source>
        <dbReference type="Google" id="ProtNLM"/>
    </source>
</evidence>
<sequence>MSAHRRLFTTAALAATTVLTLTAFSGPASATGSAARSSGEDVALCGNSELESDIAPEMIGLDGSAGGRWTGVIKLTNTSGQDCVMYGPADLRTDHTGGEFTKLTTGVLGDGTFSTDREHGTVLRVGGSVYQPVTWLSSPPVAPNASCTTGNLLVLARNEGVLTLPIPVKDARFCPSGEIGSPQVLIGVPQTTLADAQAQLQDLDAA</sequence>
<protein>
    <recommendedName>
        <fullName evidence="4">DUF4232 domain-containing protein</fullName>
    </recommendedName>
</protein>
<feature type="signal peptide" evidence="1">
    <location>
        <begin position="1"/>
        <end position="30"/>
    </location>
</feature>
<comment type="caution">
    <text evidence="2">The sequence shown here is derived from an EMBL/GenBank/DDBJ whole genome shotgun (WGS) entry which is preliminary data.</text>
</comment>